<sequence>MTAGAAGTKGTAGTAGSALILLLLFTSQTSRTAETIPATAASIPTPSAIVFSDDIPSEFPSEVSVGDGASSVDVLVDVVAGPVDEELLSVEIVSDAVKIGCSNMITSAVGWTSVHHTSEAGISENFHVWQYGIPESELNTVSYDI</sequence>
<reference evidence="2 3" key="1">
    <citation type="journal article" date="2016" name="Environ. Microbiol.">
        <title>Effector profiles distinguish formae speciales of Fusarium oxysporum.</title>
        <authorList>
            <person name="van Dam P."/>
            <person name="Fokkens L."/>
            <person name="Schmidt S.M."/>
            <person name="Linmans J.H."/>
            <person name="Kistler H.C."/>
            <person name="Ma L.J."/>
            <person name="Rep M."/>
        </authorList>
    </citation>
    <scope>NUCLEOTIDE SEQUENCE [LARGE SCALE GENOMIC DNA]</scope>
    <source>
        <strain evidence="2 3">Forc016</strain>
    </source>
</reference>
<name>A0A2H3HU59_FUSOX</name>
<comment type="caution">
    <text evidence="2">The sequence shown here is derived from an EMBL/GenBank/DDBJ whole genome shotgun (WGS) entry which is preliminary data.</text>
</comment>
<keyword evidence="1" id="KW-0732">Signal</keyword>
<protein>
    <submittedName>
        <fullName evidence="2">Uncharacterized protein</fullName>
    </submittedName>
</protein>
<dbReference type="Proteomes" id="UP000219602">
    <property type="component" value="Chromosome 4"/>
</dbReference>
<accession>A0A2H3HU59</accession>
<evidence type="ECO:0000313" key="2">
    <source>
        <dbReference type="EMBL" id="PCD42103.1"/>
    </source>
</evidence>
<gene>
    <name evidence="2" type="ORF">AU210_004637</name>
</gene>
<feature type="chain" id="PRO_5013668949" evidence="1">
    <location>
        <begin position="33"/>
        <end position="145"/>
    </location>
</feature>
<evidence type="ECO:0000313" key="3">
    <source>
        <dbReference type="Proteomes" id="UP000219602"/>
    </source>
</evidence>
<feature type="signal peptide" evidence="1">
    <location>
        <begin position="1"/>
        <end position="32"/>
    </location>
</feature>
<organism evidence="2 3">
    <name type="scientific">Fusarium oxysporum f. sp. radicis-cucumerinum</name>
    <dbReference type="NCBI Taxonomy" id="327505"/>
    <lineage>
        <taxon>Eukaryota</taxon>
        <taxon>Fungi</taxon>
        <taxon>Dikarya</taxon>
        <taxon>Ascomycota</taxon>
        <taxon>Pezizomycotina</taxon>
        <taxon>Sordariomycetes</taxon>
        <taxon>Hypocreomycetidae</taxon>
        <taxon>Hypocreales</taxon>
        <taxon>Nectriaceae</taxon>
        <taxon>Fusarium</taxon>
        <taxon>Fusarium oxysporum species complex</taxon>
    </lineage>
</organism>
<proteinExistence type="predicted"/>
<dbReference type="AlphaFoldDB" id="A0A2H3HU59"/>
<reference evidence="2 3" key="2">
    <citation type="journal article" date="2017" name="Sci. Rep.">
        <title>A mobile pathogenicity chromosome in Fusarium oxysporum for infection of multiple cucurbit species.</title>
        <authorList>
            <person name="van Dam P."/>
            <person name="Fokkens L."/>
            <person name="Ayukawa Y."/>
            <person name="van der Gragt M."/>
            <person name="Ter Horst A."/>
            <person name="Brankovics B."/>
            <person name="Houterman P.M."/>
            <person name="Arie T."/>
            <person name="Rep M."/>
        </authorList>
    </citation>
    <scope>NUCLEOTIDE SEQUENCE [LARGE SCALE GENOMIC DNA]</scope>
    <source>
        <strain evidence="2 3">Forc016</strain>
    </source>
</reference>
<evidence type="ECO:0000256" key="1">
    <source>
        <dbReference type="SAM" id="SignalP"/>
    </source>
</evidence>
<dbReference type="EMBL" id="MABQ02000003">
    <property type="protein sequence ID" value="PCD42103.1"/>
    <property type="molecule type" value="Genomic_DNA"/>
</dbReference>